<evidence type="ECO:0000313" key="5">
    <source>
        <dbReference type="Proteomes" id="UP000010798"/>
    </source>
</evidence>
<keyword evidence="1" id="KW-0863">Zinc-finger</keyword>
<sequence length="201" mass="22065">MTIVDHRQDCAQSTPRKPAGPTHGKCRLTLNINGATYRVHPIPADAFAAIKAYRLRKGDGSNYDVALTVHGPECDCPDYTFNRDGIDPAGCKHIKALLAVGLLANVRLSGPHLPARRKATLAEMAQHEADAFRTVGTPEGMLFARTMDELALKIRMTAATTPDDYEARIEILDADVRQRWQAIGYEEGRHAGCRCGENARD</sequence>
<dbReference type="AlphaFoldDB" id="L0DCW3"/>
<dbReference type="HOGENOM" id="CLU_1359631_0_0_0"/>
<dbReference type="KEGG" id="saci:Sinac_2148"/>
<proteinExistence type="predicted"/>
<keyword evidence="1" id="KW-0479">Metal-binding</keyword>
<feature type="domain" description="SWIM-type" evidence="3">
    <location>
        <begin position="63"/>
        <end position="102"/>
    </location>
</feature>
<evidence type="ECO:0000256" key="1">
    <source>
        <dbReference type="PROSITE-ProRule" id="PRU00325"/>
    </source>
</evidence>
<keyword evidence="1" id="KW-0862">Zinc</keyword>
<protein>
    <recommendedName>
        <fullName evidence="3">SWIM-type domain-containing protein</fullName>
    </recommendedName>
</protein>
<organism evidence="4 5">
    <name type="scientific">Singulisphaera acidiphila (strain ATCC BAA-1392 / DSM 18658 / VKM B-2454 / MOB10)</name>
    <dbReference type="NCBI Taxonomy" id="886293"/>
    <lineage>
        <taxon>Bacteria</taxon>
        <taxon>Pseudomonadati</taxon>
        <taxon>Planctomycetota</taxon>
        <taxon>Planctomycetia</taxon>
        <taxon>Isosphaerales</taxon>
        <taxon>Isosphaeraceae</taxon>
        <taxon>Singulisphaera</taxon>
    </lineage>
</organism>
<dbReference type="Proteomes" id="UP000010798">
    <property type="component" value="Chromosome"/>
</dbReference>
<keyword evidence="5" id="KW-1185">Reference proteome</keyword>
<dbReference type="RefSeq" id="WP_015245647.1">
    <property type="nucleotide sequence ID" value="NC_019892.1"/>
</dbReference>
<evidence type="ECO:0000313" key="4">
    <source>
        <dbReference type="EMBL" id="AGA26481.1"/>
    </source>
</evidence>
<accession>L0DCW3</accession>
<evidence type="ECO:0000256" key="2">
    <source>
        <dbReference type="SAM" id="MobiDB-lite"/>
    </source>
</evidence>
<dbReference type="PROSITE" id="PS50966">
    <property type="entry name" value="ZF_SWIM"/>
    <property type="match status" value="1"/>
</dbReference>
<dbReference type="EMBL" id="CP003364">
    <property type="protein sequence ID" value="AGA26481.1"/>
    <property type="molecule type" value="Genomic_DNA"/>
</dbReference>
<gene>
    <name evidence="4" type="ordered locus">Sinac_2148</name>
</gene>
<reference evidence="4 5" key="1">
    <citation type="submission" date="2012-02" db="EMBL/GenBank/DDBJ databases">
        <title>Complete sequence of chromosome of Singulisphaera acidiphila DSM 18658.</title>
        <authorList>
            <consortium name="US DOE Joint Genome Institute (JGI-PGF)"/>
            <person name="Lucas S."/>
            <person name="Copeland A."/>
            <person name="Lapidus A."/>
            <person name="Glavina del Rio T."/>
            <person name="Dalin E."/>
            <person name="Tice H."/>
            <person name="Bruce D."/>
            <person name="Goodwin L."/>
            <person name="Pitluck S."/>
            <person name="Peters L."/>
            <person name="Ovchinnikova G."/>
            <person name="Chertkov O."/>
            <person name="Kyrpides N."/>
            <person name="Mavromatis K."/>
            <person name="Ivanova N."/>
            <person name="Brettin T."/>
            <person name="Detter J.C."/>
            <person name="Han C."/>
            <person name="Larimer F."/>
            <person name="Land M."/>
            <person name="Hauser L."/>
            <person name="Markowitz V."/>
            <person name="Cheng J.-F."/>
            <person name="Hugenholtz P."/>
            <person name="Woyke T."/>
            <person name="Wu D."/>
            <person name="Tindall B."/>
            <person name="Pomrenke H."/>
            <person name="Brambilla E."/>
            <person name="Klenk H.-P."/>
            <person name="Eisen J.A."/>
        </authorList>
    </citation>
    <scope>NUCLEOTIDE SEQUENCE [LARGE SCALE GENOMIC DNA]</scope>
    <source>
        <strain evidence="5">ATCC BAA-1392 / DSM 18658 / VKM B-2454 / MOB10</strain>
    </source>
</reference>
<name>L0DCW3_SINAD</name>
<evidence type="ECO:0000259" key="3">
    <source>
        <dbReference type="PROSITE" id="PS50966"/>
    </source>
</evidence>
<feature type="region of interest" description="Disordered" evidence="2">
    <location>
        <begin position="1"/>
        <end position="23"/>
    </location>
</feature>
<dbReference type="GO" id="GO:0008270">
    <property type="term" value="F:zinc ion binding"/>
    <property type="evidence" value="ECO:0007669"/>
    <property type="project" value="UniProtKB-KW"/>
</dbReference>
<dbReference type="InterPro" id="IPR007527">
    <property type="entry name" value="Znf_SWIM"/>
</dbReference>